<dbReference type="GO" id="GO:0006313">
    <property type="term" value="P:DNA transposition"/>
    <property type="evidence" value="ECO:0007669"/>
    <property type="project" value="InterPro"/>
</dbReference>
<comment type="subcellular location">
    <subcellularLocation>
        <location evidence="1">Nucleus</location>
    </subcellularLocation>
</comment>
<reference evidence="3" key="1">
    <citation type="submission" date="2023-10" db="EMBL/GenBank/DDBJ databases">
        <title>Genome assemblies of two species of porcelain crab, Petrolisthes cinctipes and Petrolisthes manimaculis (Anomura: Porcellanidae).</title>
        <authorList>
            <person name="Angst P."/>
        </authorList>
    </citation>
    <scope>NUCLEOTIDE SEQUENCE</scope>
    <source>
        <strain evidence="3">PB745_01</strain>
        <tissue evidence="3">Gill</tissue>
    </source>
</reference>
<sequence length="209" mass="24351">MNRQQTAIAKRAQIIALHDEGLSSRVIAQRLAVSRTTVQKWIHRHEEIGNLLDAERRPRPRLTSRAQDEAIQQAVRDDPFTNAVSIRKRLRLNVNAQTVRRRLREAGLRHRIPARKERLSEEHRAARLAYARQYVDKGLDFWSRVMFTGEKNIQQHKPWNRPQMETLYITHECANIVIPQLRPSKHIRGGQERTCHGEGLGVDLHSRHG</sequence>
<dbReference type="Pfam" id="PF01498">
    <property type="entry name" value="HTH_Tnp_Tc3_2"/>
    <property type="match status" value="1"/>
</dbReference>
<dbReference type="GO" id="GO:0003677">
    <property type="term" value="F:DNA binding"/>
    <property type="evidence" value="ECO:0007669"/>
    <property type="project" value="InterPro"/>
</dbReference>
<name>A0AAE1GL51_PETCI</name>
<comment type="caution">
    <text evidence="3">The sequence shown here is derived from an EMBL/GenBank/DDBJ whole genome shotgun (WGS) entry which is preliminary data.</text>
</comment>
<dbReference type="Gene3D" id="1.10.10.10">
    <property type="entry name" value="Winged helix-like DNA-binding domain superfamily/Winged helix DNA-binding domain"/>
    <property type="match status" value="1"/>
</dbReference>
<dbReference type="PANTHER" id="PTHR23022:SF134">
    <property type="entry name" value="TRANSPOSABLE ELEMENT TC1 TRANSPOSASE"/>
    <property type="match status" value="1"/>
</dbReference>
<gene>
    <name evidence="3" type="ORF">Pcinc_000924</name>
    <name evidence="4" type="ORF">Pcinc_000925</name>
</gene>
<evidence type="ECO:0000259" key="2">
    <source>
        <dbReference type="Pfam" id="PF01498"/>
    </source>
</evidence>
<dbReference type="InterPro" id="IPR036388">
    <property type="entry name" value="WH-like_DNA-bd_sf"/>
</dbReference>
<evidence type="ECO:0000313" key="3">
    <source>
        <dbReference type="EMBL" id="KAK3895363.1"/>
    </source>
</evidence>
<dbReference type="GO" id="GO:0005634">
    <property type="term" value="C:nucleus"/>
    <property type="evidence" value="ECO:0007669"/>
    <property type="project" value="UniProtKB-SubCell"/>
</dbReference>
<dbReference type="InterPro" id="IPR009057">
    <property type="entry name" value="Homeodomain-like_sf"/>
</dbReference>
<dbReference type="InterPro" id="IPR036397">
    <property type="entry name" value="RNaseH_sf"/>
</dbReference>
<dbReference type="InterPro" id="IPR052338">
    <property type="entry name" value="Transposase_5"/>
</dbReference>
<evidence type="ECO:0000256" key="1">
    <source>
        <dbReference type="ARBA" id="ARBA00004123"/>
    </source>
</evidence>
<feature type="domain" description="Transposase Tc1-like" evidence="2">
    <location>
        <begin position="69"/>
        <end position="136"/>
    </location>
</feature>
<evidence type="ECO:0000313" key="5">
    <source>
        <dbReference type="Proteomes" id="UP001286313"/>
    </source>
</evidence>
<organism evidence="3 5">
    <name type="scientific">Petrolisthes cinctipes</name>
    <name type="common">Flat porcelain crab</name>
    <dbReference type="NCBI Taxonomy" id="88211"/>
    <lineage>
        <taxon>Eukaryota</taxon>
        <taxon>Metazoa</taxon>
        <taxon>Ecdysozoa</taxon>
        <taxon>Arthropoda</taxon>
        <taxon>Crustacea</taxon>
        <taxon>Multicrustacea</taxon>
        <taxon>Malacostraca</taxon>
        <taxon>Eumalacostraca</taxon>
        <taxon>Eucarida</taxon>
        <taxon>Decapoda</taxon>
        <taxon>Pleocyemata</taxon>
        <taxon>Anomura</taxon>
        <taxon>Galatheoidea</taxon>
        <taxon>Porcellanidae</taxon>
        <taxon>Petrolisthes</taxon>
    </lineage>
</organism>
<keyword evidence="5" id="KW-1185">Reference proteome</keyword>
<dbReference type="PANTHER" id="PTHR23022">
    <property type="entry name" value="TRANSPOSABLE ELEMENT-RELATED"/>
    <property type="match status" value="1"/>
</dbReference>
<dbReference type="Gene3D" id="3.30.420.10">
    <property type="entry name" value="Ribonuclease H-like superfamily/Ribonuclease H"/>
    <property type="match status" value="1"/>
</dbReference>
<accession>A0AAE1GL51</accession>
<dbReference type="Pfam" id="PF13551">
    <property type="entry name" value="HTH_29"/>
    <property type="match status" value="1"/>
</dbReference>
<dbReference type="EMBL" id="JAWQEG010000043">
    <property type="protein sequence ID" value="KAK3895364.1"/>
    <property type="molecule type" value="Genomic_DNA"/>
</dbReference>
<dbReference type="InterPro" id="IPR002492">
    <property type="entry name" value="Transposase_Tc1-like"/>
</dbReference>
<dbReference type="GO" id="GO:0015074">
    <property type="term" value="P:DNA integration"/>
    <property type="evidence" value="ECO:0007669"/>
    <property type="project" value="InterPro"/>
</dbReference>
<dbReference type="SUPFAM" id="SSF46689">
    <property type="entry name" value="Homeodomain-like"/>
    <property type="match status" value="1"/>
</dbReference>
<proteinExistence type="predicted"/>
<evidence type="ECO:0000313" key="4">
    <source>
        <dbReference type="EMBL" id="KAK3895364.1"/>
    </source>
</evidence>
<protein>
    <recommendedName>
        <fullName evidence="2">Transposase Tc1-like domain-containing protein</fullName>
    </recommendedName>
</protein>
<dbReference type="EMBL" id="JAWQEG010000043">
    <property type="protein sequence ID" value="KAK3895363.1"/>
    <property type="molecule type" value="Genomic_DNA"/>
</dbReference>
<dbReference type="AlphaFoldDB" id="A0AAE1GL51"/>
<dbReference type="Proteomes" id="UP001286313">
    <property type="component" value="Unassembled WGS sequence"/>
</dbReference>